<dbReference type="Gene3D" id="3.40.50.2300">
    <property type="match status" value="2"/>
</dbReference>
<evidence type="ECO:0000256" key="2">
    <source>
        <dbReference type="PROSITE-ProRule" id="PRU00169"/>
    </source>
</evidence>
<feature type="modified residue" description="4-aspartylphosphate" evidence="2">
    <location>
        <position position="53"/>
    </location>
</feature>
<evidence type="ECO:0000256" key="1">
    <source>
        <dbReference type="ARBA" id="ARBA00022553"/>
    </source>
</evidence>
<keyword evidence="1 2" id="KW-0597">Phosphoprotein</keyword>
<dbReference type="PANTHER" id="PTHR44591:SF3">
    <property type="entry name" value="RESPONSE REGULATORY DOMAIN-CONTAINING PROTEIN"/>
    <property type="match status" value="1"/>
</dbReference>
<dbReference type="SMART" id="SM00448">
    <property type="entry name" value="REC"/>
    <property type="match status" value="2"/>
</dbReference>
<comment type="caution">
    <text evidence="4">The sequence shown here is derived from an EMBL/GenBank/DDBJ whole genome shotgun (WGS) entry which is preliminary data.</text>
</comment>
<feature type="domain" description="Response regulatory" evidence="3">
    <location>
        <begin position="4"/>
        <end position="121"/>
    </location>
</feature>
<name>A0A1G2NER1_9BACT</name>
<reference evidence="4 5" key="1">
    <citation type="journal article" date="2016" name="Nat. Commun.">
        <title>Thousands of microbial genomes shed light on interconnected biogeochemical processes in an aquifer system.</title>
        <authorList>
            <person name="Anantharaman K."/>
            <person name="Brown C.T."/>
            <person name="Hug L.A."/>
            <person name="Sharon I."/>
            <person name="Castelle C.J."/>
            <person name="Probst A.J."/>
            <person name="Thomas B.C."/>
            <person name="Singh A."/>
            <person name="Wilkins M.J."/>
            <person name="Karaoz U."/>
            <person name="Brodie E.L."/>
            <person name="Williams K.H."/>
            <person name="Hubbard S.S."/>
            <person name="Banfield J.F."/>
        </authorList>
    </citation>
    <scope>NUCLEOTIDE SEQUENCE [LARGE SCALE GENOMIC DNA]</scope>
</reference>
<dbReference type="Pfam" id="PF00072">
    <property type="entry name" value="Response_reg"/>
    <property type="match status" value="2"/>
</dbReference>
<feature type="domain" description="Response regulatory" evidence="3">
    <location>
        <begin position="145"/>
        <end position="261"/>
    </location>
</feature>
<evidence type="ECO:0000313" key="4">
    <source>
        <dbReference type="EMBL" id="OHA33832.1"/>
    </source>
</evidence>
<protein>
    <recommendedName>
        <fullName evidence="3">Response regulatory domain-containing protein</fullName>
    </recommendedName>
</protein>
<sequence length="264" mass="29419">MKTKILIIEDDVFLGDVLLQKMSVAGYETHLSRDGGDGMKMISSLKPDLILLDLHLPTMSGYEILEQKFKDQNINRIPVIVISNSGEPVEIDKILSLNVKDYFVKAQFDPDEVLTKVKMQLKEGENTSGRKEGATKSQRTLKGKTIMWVEDDVFLSDIIARKLSNEECKLLHAASGDTALAMIEKEMPDIVLLDILIPGIDGFEILSRVKANPALKKIPVILLSNLGQKDDIEKGQKLGAERFLVKATVTLDEIVEEIKKVVFS</sequence>
<dbReference type="STRING" id="1802319.A2928_03625"/>
<dbReference type="EMBL" id="MHRX01000022">
    <property type="protein sequence ID" value="OHA33832.1"/>
    <property type="molecule type" value="Genomic_DNA"/>
</dbReference>
<dbReference type="PROSITE" id="PS50110">
    <property type="entry name" value="RESPONSE_REGULATORY"/>
    <property type="match status" value="2"/>
</dbReference>
<dbReference type="InterPro" id="IPR011006">
    <property type="entry name" value="CheY-like_superfamily"/>
</dbReference>
<feature type="modified residue" description="4-aspartylphosphate" evidence="2">
    <location>
        <position position="194"/>
    </location>
</feature>
<gene>
    <name evidence="4" type="ORF">A2928_03625</name>
</gene>
<dbReference type="PANTHER" id="PTHR44591">
    <property type="entry name" value="STRESS RESPONSE REGULATOR PROTEIN 1"/>
    <property type="match status" value="1"/>
</dbReference>
<proteinExistence type="predicted"/>
<evidence type="ECO:0000313" key="5">
    <source>
        <dbReference type="Proteomes" id="UP000176221"/>
    </source>
</evidence>
<dbReference type="AlphaFoldDB" id="A0A1G2NER1"/>
<dbReference type="SUPFAM" id="SSF52172">
    <property type="entry name" value="CheY-like"/>
    <property type="match status" value="2"/>
</dbReference>
<dbReference type="Proteomes" id="UP000176221">
    <property type="component" value="Unassembled WGS sequence"/>
</dbReference>
<organism evidence="4 5">
    <name type="scientific">Candidatus Taylorbacteria bacterium RIFCSPLOWO2_01_FULL_45_15b</name>
    <dbReference type="NCBI Taxonomy" id="1802319"/>
    <lineage>
        <taxon>Bacteria</taxon>
        <taxon>Candidatus Tayloriibacteriota</taxon>
    </lineage>
</organism>
<dbReference type="InterPro" id="IPR001789">
    <property type="entry name" value="Sig_transdc_resp-reg_receiver"/>
</dbReference>
<dbReference type="InterPro" id="IPR050595">
    <property type="entry name" value="Bact_response_regulator"/>
</dbReference>
<dbReference type="GO" id="GO:0000160">
    <property type="term" value="P:phosphorelay signal transduction system"/>
    <property type="evidence" value="ECO:0007669"/>
    <property type="project" value="InterPro"/>
</dbReference>
<accession>A0A1G2NER1</accession>
<evidence type="ECO:0000259" key="3">
    <source>
        <dbReference type="PROSITE" id="PS50110"/>
    </source>
</evidence>